<proteinExistence type="predicted"/>
<feature type="transmembrane region" description="Helical" evidence="1">
    <location>
        <begin position="36"/>
        <end position="55"/>
    </location>
</feature>
<dbReference type="Proteomes" id="UP001165074">
    <property type="component" value="Unassembled WGS sequence"/>
</dbReference>
<gene>
    <name evidence="2" type="ORF">Airi02_015600</name>
</gene>
<organism evidence="2 3">
    <name type="scientific">Actinoallomurus iriomotensis</name>
    <dbReference type="NCBI Taxonomy" id="478107"/>
    <lineage>
        <taxon>Bacteria</taxon>
        <taxon>Bacillati</taxon>
        <taxon>Actinomycetota</taxon>
        <taxon>Actinomycetes</taxon>
        <taxon>Streptosporangiales</taxon>
        <taxon>Thermomonosporaceae</taxon>
        <taxon>Actinoallomurus</taxon>
    </lineage>
</organism>
<keyword evidence="1" id="KW-1133">Transmembrane helix</keyword>
<evidence type="ECO:0000256" key="1">
    <source>
        <dbReference type="SAM" id="Phobius"/>
    </source>
</evidence>
<keyword evidence="3" id="KW-1185">Reference proteome</keyword>
<dbReference type="AlphaFoldDB" id="A0A9W6VZ93"/>
<dbReference type="EMBL" id="BSTK01000002">
    <property type="protein sequence ID" value="GLY83631.1"/>
    <property type="molecule type" value="Genomic_DNA"/>
</dbReference>
<dbReference type="RefSeq" id="WP_285568155.1">
    <property type="nucleotide sequence ID" value="NZ_BSTK01000002.1"/>
</dbReference>
<keyword evidence="1" id="KW-0812">Transmembrane</keyword>
<comment type="caution">
    <text evidence="2">The sequence shown here is derived from an EMBL/GenBank/DDBJ whole genome shotgun (WGS) entry which is preliminary data.</text>
</comment>
<evidence type="ECO:0000313" key="3">
    <source>
        <dbReference type="Proteomes" id="UP001165074"/>
    </source>
</evidence>
<sequence length="200" mass="21405">MTYDPMEWTIRDPLEETVPDPLERRRGRLDHGTRRAIEVAAVILLIPGFLTVQWIDMEHQSRGFQTKEHVTVVPRGGTATLGRVRLRLLGRDATGSSKSGSAANGSALLKLVVNAQPLDAQGVKQLPAIAYTVRDRAGHVWSAGGETDPDLKPAVGTVSQVSVTATVPAGLVSSVVLEARPGGPLTRKPSGPTQVLRFAH</sequence>
<protein>
    <submittedName>
        <fullName evidence="2">Uncharacterized protein</fullName>
    </submittedName>
</protein>
<reference evidence="2" key="1">
    <citation type="submission" date="2023-03" db="EMBL/GenBank/DDBJ databases">
        <title>Actinoallomurus iriomotensis NBRC 103684.</title>
        <authorList>
            <person name="Ichikawa N."/>
            <person name="Sato H."/>
            <person name="Tonouchi N."/>
        </authorList>
    </citation>
    <scope>NUCLEOTIDE SEQUENCE</scope>
    <source>
        <strain evidence="2">NBRC 103684</strain>
    </source>
</reference>
<name>A0A9W6VZ93_9ACTN</name>
<evidence type="ECO:0000313" key="2">
    <source>
        <dbReference type="EMBL" id="GLY83631.1"/>
    </source>
</evidence>
<accession>A0A9W6VZ93</accession>
<keyword evidence="1" id="KW-0472">Membrane</keyword>